<organism evidence="1 2">
    <name type="scientific">Staurois parvus</name>
    <dbReference type="NCBI Taxonomy" id="386267"/>
    <lineage>
        <taxon>Eukaryota</taxon>
        <taxon>Metazoa</taxon>
        <taxon>Chordata</taxon>
        <taxon>Craniata</taxon>
        <taxon>Vertebrata</taxon>
        <taxon>Euteleostomi</taxon>
        <taxon>Amphibia</taxon>
        <taxon>Batrachia</taxon>
        <taxon>Anura</taxon>
        <taxon>Neobatrachia</taxon>
        <taxon>Ranoidea</taxon>
        <taxon>Ranidae</taxon>
        <taxon>Staurois</taxon>
    </lineage>
</organism>
<accession>A0ABN9C7R8</accession>
<gene>
    <name evidence="1" type="ORF">SPARVUS_LOCUS4422893</name>
</gene>
<evidence type="ECO:0000313" key="2">
    <source>
        <dbReference type="Proteomes" id="UP001162483"/>
    </source>
</evidence>
<dbReference type="EMBL" id="CATNWA010008278">
    <property type="protein sequence ID" value="CAI9555750.1"/>
    <property type="molecule type" value="Genomic_DNA"/>
</dbReference>
<keyword evidence="2" id="KW-1185">Reference proteome</keyword>
<evidence type="ECO:0000313" key="1">
    <source>
        <dbReference type="EMBL" id="CAI9555750.1"/>
    </source>
</evidence>
<reference evidence="1" key="1">
    <citation type="submission" date="2023-05" db="EMBL/GenBank/DDBJ databases">
        <authorList>
            <person name="Stuckert A."/>
        </authorList>
    </citation>
    <scope>NUCLEOTIDE SEQUENCE</scope>
</reference>
<protein>
    <submittedName>
        <fullName evidence="1">Uncharacterized protein</fullName>
    </submittedName>
</protein>
<comment type="caution">
    <text evidence="1">The sequence shown here is derived from an EMBL/GenBank/DDBJ whole genome shotgun (WGS) entry which is preliminary data.</text>
</comment>
<sequence>MGHYDSHHYQGCGIIPPTDHRGYAICVLPQTTKPGAFSTFHWPHLKGMILPNDHKCKEHSSH</sequence>
<proteinExistence type="predicted"/>
<dbReference type="Proteomes" id="UP001162483">
    <property type="component" value="Unassembled WGS sequence"/>
</dbReference>
<name>A0ABN9C7R8_9NEOB</name>